<dbReference type="PANTHER" id="PTHR14084">
    <property type="entry name" value="KYNURENINASE"/>
    <property type="match status" value="1"/>
</dbReference>
<dbReference type="GO" id="GO:0043420">
    <property type="term" value="P:anthranilate metabolic process"/>
    <property type="evidence" value="ECO:0007669"/>
    <property type="project" value="TreeGrafter"/>
</dbReference>
<dbReference type="SUPFAM" id="SSF53383">
    <property type="entry name" value="PLP-dependent transferases"/>
    <property type="match status" value="1"/>
</dbReference>
<keyword evidence="2 4" id="KW-0378">Hydrolase</keyword>
<dbReference type="GO" id="GO:0005737">
    <property type="term" value="C:cytoplasm"/>
    <property type="evidence" value="ECO:0007669"/>
    <property type="project" value="UniProtKB-UniRule"/>
</dbReference>
<dbReference type="Pfam" id="PF22580">
    <property type="entry name" value="KYNU_C"/>
    <property type="match status" value="1"/>
</dbReference>
<dbReference type="RefSeq" id="WP_207334368.1">
    <property type="nucleotide sequence ID" value="NZ_JAFMYU010000003.1"/>
</dbReference>
<comment type="similarity">
    <text evidence="4 6">Belongs to the kynureninase family.</text>
</comment>
<dbReference type="GO" id="GO:0030429">
    <property type="term" value="F:kynureninase activity"/>
    <property type="evidence" value="ECO:0007669"/>
    <property type="project" value="UniProtKB-UniRule"/>
</dbReference>
<evidence type="ECO:0000313" key="7">
    <source>
        <dbReference type="EMBL" id="MBO0930404.1"/>
    </source>
</evidence>
<feature type="binding site" evidence="4">
    <location>
        <begin position="138"/>
        <end position="141"/>
    </location>
    <ligand>
        <name>pyridoxal 5'-phosphate</name>
        <dbReference type="ChEBI" id="CHEBI:597326"/>
    </ligand>
</feature>
<dbReference type="GO" id="GO:0019805">
    <property type="term" value="P:quinolinate biosynthetic process"/>
    <property type="evidence" value="ECO:0007669"/>
    <property type="project" value="UniProtKB-UniRule"/>
</dbReference>
<evidence type="ECO:0000256" key="1">
    <source>
        <dbReference type="ARBA" id="ARBA00022642"/>
    </source>
</evidence>
<comment type="catalytic activity">
    <reaction evidence="4 6">
        <text>L-kynurenine + H2O = anthranilate + L-alanine + H(+)</text>
        <dbReference type="Rhea" id="RHEA:16813"/>
        <dbReference type="ChEBI" id="CHEBI:15377"/>
        <dbReference type="ChEBI" id="CHEBI:15378"/>
        <dbReference type="ChEBI" id="CHEBI:16567"/>
        <dbReference type="ChEBI" id="CHEBI:57959"/>
        <dbReference type="ChEBI" id="CHEBI:57972"/>
        <dbReference type="EC" id="3.7.1.3"/>
    </reaction>
</comment>
<feature type="binding site" evidence="4">
    <location>
        <position position="280"/>
    </location>
    <ligand>
        <name>pyridoxal 5'-phosphate</name>
        <dbReference type="ChEBI" id="CHEBI:597326"/>
    </ligand>
</feature>
<reference evidence="7 8" key="1">
    <citation type="submission" date="2021-03" db="EMBL/GenBank/DDBJ databases">
        <title>Fibrella sp. HMF5036 genome sequencing and assembly.</title>
        <authorList>
            <person name="Kang H."/>
            <person name="Kim H."/>
            <person name="Bae S."/>
            <person name="Joh K."/>
        </authorList>
    </citation>
    <scope>NUCLEOTIDE SEQUENCE [LARGE SCALE GENOMIC DNA]</scope>
    <source>
        <strain evidence="7 8">HMF5036</strain>
    </source>
</reference>
<dbReference type="GO" id="GO:0097053">
    <property type="term" value="P:L-kynurenine catabolic process"/>
    <property type="evidence" value="ECO:0007669"/>
    <property type="project" value="UniProtKB-UniRule"/>
</dbReference>
<dbReference type="NCBIfam" id="TIGR01814">
    <property type="entry name" value="kynureninase"/>
    <property type="match status" value="1"/>
</dbReference>
<name>A0A939G4D4_9BACT</name>
<evidence type="ECO:0000256" key="3">
    <source>
        <dbReference type="ARBA" id="ARBA00022898"/>
    </source>
</evidence>
<dbReference type="HAMAP" id="MF_01970">
    <property type="entry name" value="Kynureninase"/>
    <property type="match status" value="1"/>
</dbReference>
<dbReference type="AlphaFoldDB" id="A0A939G4D4"/>
<protein>
    <recommendedName>
        <fullName evidence="4 5">Kynureninase</fullName>
        <ecNumber evidence="4 5">3.7.1.3</ecNumber>
    </recommendedName>
    <alternativeName>
        <fullName evidence="4">L-kynurenine hydrolase</fullName>
    </alternativeName>
</protein>
<feature type="binding site" evidence="4">
    <location>
        <position position="111"/>
    </location>
    <ligand>
        <name>pyridoxal 5'-phosphate</name>
        <dbReference type="ChEBI" id="CHEBI:597326"/>
    </ligand>
</feature>
<feature type="binding site" evidence="4">
    <location>
        <position position="226"/>
    </location>
    <ligand>
        <name>pyridoxal 5'-phosphate</name>
        <dbReference type="ChEBI" id="CHEBI:597326"/>
    </ligand>
</feature>
<dbReference type="Proteomes" id="UP000664795">
    <property type="component" value="Unassembled WGS sequence"/>
</dbReference>
<comment type="pathway">
    <text evidence="4 6">Amino-acid degradation; L-kynurenine degradation; L-alanine and anthranilate from L-kynurenine: step 1/1.</text>
</comment>
<comment type="caution">
    <text evidence="7">The sequence shown here is derived from an EMBL/GenBank/DDBJ whole genome shotgun (WGS) entry which is preliminary data.</text>
</comment>
<gene>
    <name evidence="4 7" type="primary">kynU</name>
    <name evidence="7" type="ORF">J2I48_05325</name>
</gene>
<dbReference type="EMBL" id="JAFMYU010000003">
    <property type="protein sequence ID" value="MBO0930404.1"/>
    <property type="molecule type" value="Genomic_DNA"/>
</dbReference>
<comment type="caution">
    <text evidence="4">Lacks conserved residue(s) required for the propagation of feature annotation.</text>
</comment>
<sequence>MNFINELDFARQLDQKDPLRSFRDRFYIPQRNGQPLRYFCGNSLGLQPKAVRAALDHELSVWQNLAVEGWFDEDEVVRNKPWLTIHERSKPALAHIVGALETEVCAMNNLTVNMHLLLTSFYRPVGKRTRILTIGGDFPSDMYAFETHIRARSLNPDDVLIEVYPRPGHETWQMADLLRSIAQHADSLALVLFSGVHYYTGQVFDMAAVAQAAHDAGALVGFDLAHGVGNVVLQLHHWQVDFAYWCSYKYLNAGPGGVSGIFVHERHHASAAMLPRLAGWWGYDQSQRFAMTKGFVPMPGADGWQVSTPTVLAMAVHDTAVQITAEAGMPALRQKSELLTGYLYFLLGDIIRIITPEDPNLRGCQLSLLIPEQGKTIFDQLTQAGIIGDWREPDCVRLAPAPLYTSFEDVWEVGNTLRRLLARS</sequence>
<keyword evidence="8" id="KW-1185">Reference proteome</keyword>
<comment type="pathway">
    <text evidence="4 6">Cofactor biosynthesis; NAD(+) biosynthesis; quinolinate from L-kynurenine: step 2/3.</text>
</comment>
<evidence type="ECO:0000256" key="5">
    <source>
        <dbReference type="NCBIfam" id="TIGR01814"/>
    </source>
</evidence>
<dbReference type="FunFam" id="3.40.640.10:FF:000031">
    <property type="entry name" value="Kynureninase"/>
    <property type="match status" value="1"/>
</dbReference>
<proteinExistence type="inferred from homology"/>
<feature type="binding site" evidence="4">
    <location>
        <position position="248"/>
    </location>
    <ligand>
        <name>pyridoxal 5'-phosphate</name>
        <dbReference type="ChEBI" id="CHEBI:597326"/>
    </ligand>
</feature>
<dbReference type="InterPro" id="IPR015422">
    <property type="entry name" value="PyrdxlP-dep_Trfase_small"/>
</dbReference>
<dbReference type="InterPro" id="IPR010111">
    <property type="entry name" value="Kynureninase"/>
</dbReference>
<comment type="cofactor">
    <cofactor evidence="4 6">
        <name>pyridoxal 5'-phosphate</name>
        <dbReference type="ChEBI" id="CHEBI:597326"/>
    </cofactor>
</comment>
<dbReference type="EC" id="3.7.1.3" evidence="4 5"/>
<feature type="modified residue" description="N6-(pyridoxal phosphate)lysine" evidence="4">
    <location>
        <position position="249"/>
    </location>
</feature>
<dbReference type="Gene3D" id="3.40.640.10">
    <property type="entry name" value="Type I PLP-dependent aspartate aminotransferase-like (Major domain)"/>
    <property type="match status" value="1"/>
</dbReference>
<evidence type="ECO:0000313" key="8">
    <source>
        <dbReference type="Proteomes" id="UP000664795"/>
    </source>
</evidence>
<dbReference type="PANTHER" id="PTHR14084:SF0">
    <property type="entry name" value="KYNURENINASE"/>
    <property type="match status" value="1"/>
</dbReference>
<organism evidence="7 8">
    <name type="scientific">Fibrella aquatilis</name>
    <dbReference type="NCBI Taxonomy" id="2817059"/>
    <lineage>
        <taxon>Bacteria</taxon>
        <taxon>Pseudomonadati</taxon>
        <taxon>Bacteroidota</taxon>
        <taxon>Cytophagia</taxon>
        <taxon>Cytophagales</taxon>
        <taxon>Spirosomataceae</taxon>
        <taxon>Fibrella</taxon>
    </lineage>
</organism>
<comment type="catalytic activity">
    <reaction evidence="6">
        <text>3-hydroxy-L-kynurenine + H2O = 3-hydroxyanthranilate + L-alanine + H(+)</text>
        <dbReference type="Rhea" id="RHEA:25143"/>
        <dbReference type="ChEBI" id="CHEBI:15377"/>
        <dbReference type="ChEBI" id="CHEBI:15378"/>
        <dbReference type="ChEBI" id="CHEBI:36559"/>
        <dbReference type="ChEBI" id="CHEBI:57972"/>
        <dbReference type="ChEBI" id="CHEBI:58125"/>
        <dbReference type="EC" id="3.7.1.3"/>
    </reaction>
</comment>
<accession>A0A939G4D4</accession>
<dbReference type="GO" id="GO:0009435">
    <property type="term" value="P:NAD+ biosynthetic process"/>
    <property type="evidence" value="ECO:0007669"/>
    <property type="project" value="UniProtKB-UniRule"/>
</dbReference>
<comment type="function">
    <text evidence="4 6">Catalyzes the cleavage of L-kynurenine (L-Kyn) and L-3-hydroxykynurenine (L-3OHKyn) into anthranilic acid (AA) and 3-hydroxyanthranilic acid (3-OHAA), respectively.</text>
</comment>
<comment type="subunit">
    <text evidence="4 6">Homodimer.</text>
</comment>
<dbReference type="Gene3D" id="3.90.1150.10">
    <property type="entry name" value="Aspartate Aminotransferase, domain 1"/>
    <property type="match status" value="1"/>
</dbReference>
<evidence type="ECO:0000256" key="4">
    <source>
        <dbReference type="HAMAP-Rule" id="MF_01970"/>
    </source>
</evidence>
<feature type="binding site" evidence="4">
    <location>
        <position position="110"/>
    </location>
    <ligand>
        <name>pyridoxal 5'-phosphate</name>
        <dbReference type="ChEBI" id="CHEBI:597326"/>
    </ligand>
</feature>
<dbReference type="InterPro" id="IPR015421">
    <property type="entry name" value="PyrdxlP-dep_Trfase_major"/>
</dbReference>
<dbReference type="PIRSF" id="PIRSF038800">
    <property type="entry name" value="KYNU"/>
    <property type="match status" value="1"/>
</dbReference>
<keyword evidence="1 4" id="KW-0662">Pyridine nucleotide biosynthesis</keyword>
<feature type="binding site" evidence="4">
    <location>
        <position position="308"/>
    </location>
    <ligand>
        <name>pyridoxal 5'-phosphate</name>
        <dbReference type="ChEBI" id="CHEBI:597326"/>
    </ligand>
</feature>
<feature type="binding site" evidence="4">
    <location>
        <position position="223"/>
    </location>
    <ligand>
        <name>pyridoxal 5'-phosphate</name>
        <dbReference type="ChEBI" id="CHEBI:597326"/>
    </ligand>
</feature>
<keyword evidence="3 4" id="KW-0663">Pyridoxal phosphate</keyword>
<dbReference type="InterPro" id="IPR015424">
    <property type="entry name" value="PyrdxlP-dep_Trfase"/>
</dbReference>
<evidence type="ECO:0000256" key="6">
    <source>
        <dbReference type="PIRNR" id="PIRNR038800"/>
    </source>
</evidence>
<evidence type="ECO:0000256" key="2">
    <source>
        <dbReference type="ARBA" id="ARBA00022801"/>
    </source>
</evidence>
<dbReference type="GO" id="GO:0019441">
    <property type="term" value="P:L-tryptophan catabolic process to kynurenine"/>
    <property type="evidence" value="ECO:0007669"/>
    <property type="project" value="TreeGrafter"/>
</dbReference>
<dbReference type="GO" id="GO:0030170">
    <property type="term" value="F:pyridoxal phosphate binding"/>
    <property type="evidence" value="ECO:0007669"/>
    <property type="project" value="UniProtKB-UniRule"/>
</dbReference>